<dbReference type="GO" id="GO:0016887">
    <property type="term" value="F:ATP hydrolysis activity"/>
    <property type="evidence" value="ECO:0007669"/>
    <property type="project" value="InterPro"/>
</dbReference>
<name>X0YR02_9ZZZZ</name>
<dbReference type="GO" id="GO:0140664">
    <property type="term" value="F:ATP-dependent DNA damage sensor activity"/>
    <property type="evidence" value="ECO:0007669"/>
    <property type="project" value="InterPro"/>
</dbReference>
<dbReference type="GO" id="GO:0030983">
    <property type="term" value="F:mismatched DNA binding"/>
    <property type="evidence" value="ECO:0007669"/>
    <property type="project" value="InterPro"/>
</dbReference>
<dbReference type="InterPro" id="IPR014790">
    <property type="entry name" value="MutL_C"/>
</dbReference>
<dbReference type="SMART" id="SM01340">
    <property type="entry name" value="DNA_mis_repair"/>
    <property type="match status" value="1"/>
</dbReference>
<dbReference type="AlphaFoldDB" id="X0YR02"/>
<dbReference type="GO" id="GO:0032300">
    <property type="term" value="C:mismatch repair complex"/>
    <property type="evidence" value="ECO:0007669"/>
    <property type="project" value="InterPro"/>
</dbReference>
<dbReference type="InterPro" id="IPR020568">
    <property type="entry name" value="Ribosomal_Su5_D2-typ_SF"/>
</dbReference>
<organism evidence="3">
    <name type="scientific">marine sediment metagenome</name>
    <dbReference type="NCBI Taxonomy" id="412755"/>
    <lineage>
        <taxon>unclassified sequences</taxon>
        <taxon>metagenomes</taxon>
        <taxon>ecological metagenomes</taxon>
    </lineage>
</organism>
<dbReference type="PANTHER" id="PTHR10073:SF12">
    <property type="entry name" value="DNA MISMATCH REPAIR PROTEIN MLH1"/>
    <property type="match status" value="1"/>
</dbReference>
<dbReference type="InterPro" id="IPR013507">
    <property type="entry name" value="DNA_mismatch_S5_2-like"/>
</dbReference>
<dbReference type="SMART" id="SM00853">
    <property type="entry name" value="MutL_C"/>
    <property type="match status" value="1"/>
</dbReference>
<dbReference type="Gene3D" id="3.30.1540.20">
    <property type="entry name" value="MutL, C-terminal domain, dimerisation subdomain"/>
    <property type="match status" value="1"/>
</dbReference>
<dbReference type="InterPro" id="IPR037198">
    <property type="entry name" value="MutL_C_sf"/>
</dbReference>
<dbReference type="SUPFAM" id="SSF118116">
    <property type="entry name" value="DNA mismatch repair protein MutL"/>
    <property type="match status" value="1"/>
</dbReference>
<evidence type="ECO:0000259" key="2">
    <source>
        <dbReference type="SMART" id="SM01340"/>
    </source>
</evidence>
<dbReference type="PANTHER" id="PTHR10073">
    <property type="entry name" value="DNA MISMATCH REPAIR PROTEIN MLH, PMS, MUTL"/>
    <property type="match status" value="1"/>
</dbReference>
<dbReference type="SUPFAM" id="SSF54211">
    <property type="entry name" value="Ribosomal protein S5 domain 2-like"/>
    <property type="match status" value="1"/>
</dbReference>
<evidence type="ECO:0008006" key="4">
    <source>
        <dbReference type="Google" id="ProtNLM"/>
    </source>
</evidence>
<evidence type="ECO:0000313" key="3">
    <source>
        <dbReference type="EMBL" id="GAG58744.1"/>
    </source>
</evidence>
<sequence>MHGGTLLEGLVKVDFHNEELRLLGFTSRPPSARGDRRLQLFFVNNRPVRDNTLQAALNQAYRGLLEKGQFAAAFLFLEVPLTEVDVNVHPTKAEVRFRDNRSIFQFIYRSIGNAVLKELGVKEIYTEKKEGKEPAYKIQERQQPPLLYHKGESLTYSGKPFPVQEEEKTGPHVLGQYLNFYIIAADNKGIFIIDQHNAHERVLFEKYQQIDRGKKWPCKMALTPLLFELSPSQVVSLEENRELLGETGFRVDSMGG</sequence>
<comment type="caution">
    <text evidence="3">The sequence shown here is derived from an EMBL/GenBank/DDBJ whole genome shotgun (WGS) entry which is preliminary data.</text>
</comment>
<gene>
    <name evidence="3" type="ORF">S01H4_14027</name>
</gene>
<dbReference type="EMBL" id="BART01006160">
    <property type="protein sequence ID" value="GAG58744.1"/>
    <property type="molecule type" value="Genomic_DNA"/>
</dbReference>
<dbReference type="CDD" id="cd00782">
    <property type="entry name" value="MutL_Trans"/>
    <property type="match status" value="1"/>
</dbReference>
<feature type="non-terminal residue" evidence="3">
    <location>
        <position position="256"/>
    </location>
</feature>
<dbReference type="InterPro" id="IPR038973">
    <property type="entry name" value="MutL/Mlh/Pms-like"/>
</dbReference>
<dbReference type="InterPro" id="IPR014721">
    <property type="entry name" value="Ribsml_uS5_D2-typ_fold_subgr"/>
</dbReference>
<evidence type="ECO:0000259" key="1">
    <source>
        <dbReference type="SMART" id="SM00853"/>
    </source>
</evidence>
<dbReference type="InterPro" id="IPR042120">
    <property type="entry name" value="MutL_C_dimsub"/>
</dbReference>
<feature type="domain" description="MutL C-terminal dimerisation" evidence="1">
    <location>
        <begin position="173"/>
        <end position="256"/>
    </location>
</feature>
<dbReference type="GO" id="GO:0006298">
    <property type="term" value="P:mismatch repair"/>
    <property type="evidence" value="ECO:0007669"/>
    <property type="project" value="InterPro"/>
</dbReference>
<dbReference type="GO" id="GO:0005524">
    <property type="term" value="F:ATP binding"/>
    <property type="evidence" value="ECO:0007669"/>
    <property type="project" value="InterPro"/>
</dbReference>
<dbReference type="Pfam" id="PF01119">
    <property type="entry name" value="DNA_mis_repair"/>
    <property type="match status" value="1"/>
</dbReference>
<dbReference type="Pfam" id="PF08676">
    <property type="entry name" value="MutL_C"/>
    <property type="match status" value="1"/>
</dbReference>
<protein>
    <recommendedName>
        <fullName evidence="4">DNA mismatch repair protein S5 domain-containing protein</fullName>
    </recommendedName>
</protein>
<dbReference type="Gene3D" id="3.30.230.10">
    <property type="match status" value="1"/>
</dbReference>
<proteinExistence type="predicted"/>
<accession>X0YR02</accession>
<reference evidence="3" key="1">
    <citation type="journal article" date="2014" name="Front. Microbiol.">
        <title>High frequency of phylogenetically diverse reductive dehalogenase-homologous genes in deep subseafloor sedimentary metagenomes.</title>
        <authorList>
            <person name="Kawai M."/>
            <person name="Futagami T."/>
            <person name="Toyoda A."/>
            <person name="Takaki Y."/>
            <person name="Nishi S."/>
            <person name="Hori S."/>
            <person name="Arai W."/>
            <person name="Tsubouchi T."/>
            <person name="Morono Y."/>
            <person name="Uchiyama I."/>
            <person name="Ito T."/>
            <person name="Fujiyama A."/>
            <person name="Inagaki F."/>
            <person name="Takami H."/>
        </authorList>
    </citation>
    <scope>NUCLEOTIDE SEQUENCE</scope>
    <source>
        <strain evidence="3">Expedition CK06-06</strain>
    </source>
</reference>
<feature type="domain" description="DNA mismatch repair protein S5" evidence="2">
    <location>
        <begin position="2"/>
        <end position="116"/>
    </location>
</feature>